<evidence type="ECO:0000256" key="14">
    <source>
        <dbReference type="ARBA" id="ARBA00022833"/>
    </source>
</evidence>
<dbReference type="InterPro" id="IPR007110">
    <property type="entry name" value="Ig-like_dom"/>
</dbReference>
<evidence type="ECO:0000256" key="1">
    <source>
        <dbReference type="ARBA" id="ARBA00001947"/>
    </source>
</evidence>
<dbReference type="Proteomes" id="UP000183832">
    <property type="component" value="Unassembled WGS sequence"/>
</dbReference>
<dbReference type="Pfam" id="PF07521">
    <property type="entry name" value="RMMBL"/>
    <property type="match status" value="1"/>
</dbReference>
<keyword evidence="12" id="KW-0677">Repeat</keyword>
<comment type="subcellular location">
    <subcellularLocation>
        <location evidence="3">Cell membrane</location>
    </subcellularLocation>
    <subcellularLocation>
        <location evidence="4">Cytoplasm</location>
    </subcellularLocation>
    <subcellularLocation>
        <location evidence="2">Nucleus</location>
    </subcellularLocation>
</comment>
<dbReference type="SUPFAM" id="SSF56281">
    <property type="entry name" value="Metallo-hydrolase/oxidoreductase"/>
    <property type="match status" value="1"/>
</dbReference>
<evidence type="ECO:0000256" key="19">
    <source>
        <dbReference type="ARBA" id="ARBA00023319"/>
    </source>
</evidence>
<evidence type="ECO:0000256" key="9">
    <source>
        <dbReference type="ARBA" id="ARBA00022490"/>
    </source>
</evidence>
<keyword evidence="13" id="KW-0378">Hydrolase</keyword>
<comment type="cofactor">
    <cofactor evidence="1">
        <name>Zn(2+)</name>
        <dbReference type="ChEBI" id="CHEBI:29105"/>
    </cofactor>
</comment>
<dbReference type="SUPFAM" id="SSF55920">
    <property type="entry name" value="Creatinase/aminopeptidase"/>
    <property type="match status" value="1"/>
</dbReference>
<keyword evidence="17" id="KW-0325">Glycoprotein</keyword>
<dbReference type="InterPro" id="IPR022712">
    <property type="entry name" value="Beta_Casp"/>
</dbReference>
<dbReference type="InterPro" id="IPR003598">
    <property type="entry name" value="Ig_sub2"/>
</dbReference>
<keyword evidence="16" id="KW-1015">Disulfide bond</keyword>
<dbReference type="InterPro" id="IPR029149">
    <property type="entry name" value="Creatin/AminoP/Spt16_N"/>
</dbReference>
<dbReference type="SMART" id="SM00406">
    <property type="entry name" value="IGv"/>
    <property type="match status" value="1"/>
</dbReference>
<dbReference type="InterPro" id="IPR011108">
    <property type="entry name" value="RMMBL"/>
</dbReference>
<dbReference type="GO" id="GO:0016180">
    <property type="term" value="P:snRNA processing"/>
    <property type="evidence" value="ECO:0007669"/>
    <property type="project" value="TreeGrafter"/>
</dbReference>
<dbReference type="OrthoDB" id="9995434at2759"/>
<dbReference type="PANTHER" id="PTHR11203">
    <property type="entry name" value="CLEAVAGE AND POLYADENYLATION SPECIFICITY FACTOR FAMILY MEMBER"/>
    <property type="match status" value="1"/>
</dbReference>
<proteinExistence type="inferred from homology"/>
<dbReference type="Pfam" id="PF21386">
    <property type="entry name" value="IntS11_C"/>
    <property type="match status" value="1"/>
</dbReference>
<dbReference type="InterPro" id="IPR001279">
    <property type="entry name" value="Metallo-B-lactamas"/>
</dbReference>
<organism evidence="21 22">
    <name type="scientific">Clunio marinus</name>
    <dbReference type="NCBI Taxonomy" id="568069"/>
    <lineage>
        <taxon>Eukaryota</taxon>
        <taxon>Metazoa</taxon>
        <taxon>Ecdysozoa</taxon>
        <taxon>Arthropoda</taxon>
        <taxon>Hexapoda</taxon>
        <taxon>Insecta</taxon>
        <taxon>Pterygota</taxon>
        <taxon>Neoptera</taxon>
        <taxon>Endopterygota</taxon>
        <taxon>Diptera</taxon>
        <taxon>Nematocera</taxon>
        <taxon>Chironomoidea</taxon>
        <taxon>Chironomidae</taxon>
        <taxon>Clunio</taxon>
    </lineage>
</organism>
<evidence type="ECO:0000256" key="8">
    <source>
        <dbReference type="ARBA" id="ARBA00022475"/>
    </source>
</evidence>
<feature type="domain" description="Ig-like" evidence="20">
    <location>
        <begin position="1322"/>
        <end position="1411"/>
    </location>
</feature>
<feature type="domain" description="Ig-like" evidence="20">
    <location>
        <begin position="1216"/>
        <end position="1312"/>
    </location>
</feature>
<keyword evidence="9" id="KW-0963">Cytoplasm</keyword>
<dbReference type="FunFam" id="3.40.50.10890:FF:000002">
    <property type="entry name" value="Integrator complex subunit 11"/>
    <property type="match status" value="1"/>
</dbReference>
<dbReference type="GO" id="GO:0046872">
    <property type="term" value="F:metal ion binding"/>
    <property type="evidence" value="ECO:0007669"/>
    <property type="project" value="UniProtKB-KW"/>
</dbReference>
<dbReference type="InterPro" id="IPR048662">
    <property type="entry name" value="IntS11_C"/>
</dbReference>
<dbReference type="InterPro" id="IPR003599">
    <property type="entry name" value="Ig_sub"/>
</dbReference>
<comment type="similarity">
    <text evidence="6">Belongs to the peptidase M24B family.</text>
</comment>
<evidence type="ECO:0000256" key="2">
    <source>
        <dbReference type="ARBA" id="ARBA00004123"/>
    </source>
</evidence>
<name>A0A1J1J3Q8_9DIPT</name>
<evidence type="ECO:0000313" key="22">
    <source>
        <dbReference type="Proteomes" id="UP000183832"/>
    </source>
</evidence>
<dbReference type="GO" id="GO:0031123">
    <property type="term" value="P:RNA 3'-end processing"/>
    <property type="evidence" value="ECO:0007669"/>
    <property type="project" value="UniProtKB-ARBA"/>
</dbReference>
<evidence type="ECO:0000256" key="17">
    <source>
        <dbReference type="ARBA" id="ARBA00023180"/>
    </source>
</evidence>
<dbReference type="GO" id="GO:0005634">
    <property type="term" value="C:nucleus"/>
    <property type="evidence" value="ECO:0007669"/>
    <property type="project" value="UniProtKB-SubCell"/>
</dbReference>
<dbReference type="SUPFAM" id="SSF48726">
    <property type="entry name" value="Immunoglobulin"/>
    <property type="match status" value="3"/>
</dbReference>
<dbReference type="Gene3D" id="3.40.350.10">
    <property type="entry name" value="Creatinase/prolidase N-terminal domain"/>
    <property type="match status" value="2"/>
</dbReference>
<keyword evidence="19" id="KW-0393">Immunoglobulin domain</keyword>
<evidence type="ECO:0000256" key="7">
    <source>
        <dbReference type="ARBA" id="ARBA00016810"/>
    </source>
</evidence>
<evidence type="ECO:0000256" key="4">
    <source>
        <dbReference type="ARBA" id="ARBA00004496"/>
    </source>
</evidence>
<dbReference type="FunFam" id="2.60.40.10:FF:000328">
    <property type="entry name" value="CLUMA_CG000981, isoform A"/>
    <property type="match status" value="1"/>
</dbReference>
<keyword evidence="14" id="KW-0862">Zinc</keyword>
<keyword evidence="15" id="KW-0472">Membrane</keyword>
<dbReference type="InterPro" id="IPR032416">
    <property type="entry name" value="Peptidase_M24_C"/>
</dbReference>
<dbReference type="InterPro" id="IPR036866">
    <property type="entry name" value="RibonucZ/Hydroxyglut_hydro"/>
</dbReference>
<keyword evidence="10" id="KW-0479">Metal-binding</keyword>
<dbReference type="Pfam" id="PF00557">
    <property type="entry name" value="Peptidase_M24"/>
    <property type="match status" value="1"/>
</dbReference>
<dbReference type="GO" id="GO:0005886">
    <property type="term" value="C:plasma membrane"/>
    <property type="evidence" value="ECO:0007669"/>
    <property type="project" value="UniProtKB-SubCell"/>
</dbReference>
<evidence type="ECO:0000256" key="3">
    <source>
        <dbReference type="ARBA" id="ARBA00004236"/>
    </source>
</evidence>
<dbReference type="GO" id="GO:0004521">
    <property type="term" value="F:RNA endonuclease activity"/>
    <property type="evidence" value="ECO:0007669"/>
    <property type="project" value="TreeGrafter"/>
</dbReference>
<accession>A0A1J1J3Q8</accession>
<evidence type="ECO:0000256" key="11">
    <source>
        <dbReference type="ARBA" id="ARBA00022729"/>
    </source>
</evidence>
<dbReference type="GO" id="GO:0004177">
    <property type="term" value="F:aminopeptidase activity"/>
    <property type="evidence" value="ECO:0007669"/>
    <property type="project" value="UniProtKB-ARBA"/>
</dbReference>
<comment type="similarity">
    <text evidence="5">Belongs to the metallo-beta-lactamase superfamily. RNA-metabolizing metallo-beta-lactamase-like family. INTS11 subfamily.</text>
</comment>
<protein>
    <recommendedName>
        <fullName evidence="7">Integrator complex subunit 11</fullName>
    </recommendedName>
</protein>
<evidence type="ECO:0000256" key="10">
    <source>
        <dbReference type="ARBA" id="ARBA00022723"/>
    </source>
</evidence>
<dbReference type="EMBL" id="CVRI01000067">
    <property type="protein sequence ID" value="CRL06412.1"/>
    <property type="molecule type" value="Genomic_DNA"/>
</dbReference>
<dbReference type="Gene3D" id="3.60.15.10">
    <property type="entry name" value="Ribonuclease Z/Hydroxyacylglutathione hydrolase-like"/>
    <property type="match status" value="2"/>
</dbReference>
<keyword evidence="18" id="KW-0539">Nucleus</keyword>
<dbReference type="Pfam" id="PF16189">
    <property type="entry name" value="Creatinase_N_2"/>
    <property type="match status" value="1"/>
</dbReference>
<evidence type="ECO:0000313" key="21">
    <source>
        <dbReference type="EMBL" id="CRL06412.1"/>
    </source>
</evidence>
<evidence type="ECO:0000256" key="5">
    <source>
        <dbReference type="ARBA" id="ARBA00007093"/>
    </source>
</evidence>
<dbReference type="CDD" id="cd00096">
    <property type="entry name" value="Ig"/>
    <property type="match status" value="2"/>
</dbReference>
<evidence type="ECO:0000256" key="16">
    <source>
        <dbReference type="ARBA" id="ARBA00023157"/>
    </source>
</evidence>
<dbReference type="Pfam" id="PF13927">
    <property type="entry name" value="Ig_3"/>
    <property type="match status" value="1"/>
</dbReference>
<keyword evidence="22" id="KW-1185">Reference proteome</keyword>
<dbReference type="SMART" id="SM00409">
    <property type="entry name" value="IG"/>
    <property type="match status" value="3"/>
</dbReference>
<dbReference type="Pfam" id="PF07679">
    <property type="entry name" value="I-set"/>
    <property type="match status" value="2"/>
</dbReference>
<evidence type="ECO:0000256" key="6">
    <source>
        <dbReference type="ARBA" id="ARBA00008766"/>
    </source>
</evidence>
<dbReference type="Gene3D" id="3.90.230.10">
    <property type="entry name" value="Creatinase/methionine aminopeptidase superfamily"/>
    <property type="match status" value="1"/>
</dbReference>
<dbReference type="PANTHER" id="PTHR11203:SF37">
    <property type="entry name" value="INTEGRATOR COMPLEX SUBUNIT 11"/>
    <property type="match status" value="1"/>
</dbReference>
<dbReference type="InterPro" id="IPR013783">
    <property type="entry name" value="Ig-like_fold"/>
</dbReference>
<reference evidence="21 22" key="1">
    <citation type="submission" date="2015-04" db="EMBL/GenBank/DDBJ databases">
        <authorList>
            <person name="Syromyatnikov M.Y."/>
            <person name="Popov V.N."/>
        </authorList>
    </citation>
    <scope>NUCLEOTIDE SEQUENCE [LARGE SCALE GENOMIC DNA]</scope>
</reference>
<evidence type="ECO:0000256" key="13">
    <source>
        <dbReference type="ARBA" id="ARBA00022801"/>
    </source>
</evidence>
<dbReference type="SMART" id="SM01027">
    <property type="entry name" value="Beta-Casp"/>
    <property type="match status" value="1"/>
</dbReference>
<evidence type="ECO:0000256" key="15">
    <source>
        <dbReference type="ARBA" id="ARBA00023136"/>
    </source>
</evidence>
<dbReference type="FunFam" id="3.90.230.10:FF:000009">
    <property type="entry name" value="xaa-Pro aminopeptidase 2"/>
    <property type="match status" value="1"/>
</dbReference>
<dbReference type="Pfam" id="PF01321">
    <property type="entry name" value="Creatinase_N"/>
    <property type="match status" value="1"/>
</dbReference>
<evidence type="ECO:0000259" key="20">
    <source>
        <dbReference type="PROSITE" id="PS50835"/>
    </source>
</evidence>
<dbReference type="Pfam" id="PF16188">
    <property type="entry name" value="Peptidase_M24_C"/>
    <property type="match status" value="1"/>
</dbReference>
<dbReference type="SUPFAM" id="SSF53092">
    <property type="entry name" value="Creatinase/prolidase N-terminal domain"/>
    <property type="match status" value="1"/>
</dbReference>
<dbReference type="InterPro" id="IPR000994">
    <property type="entry name" value="Pept_M24"/>
</dbReference>
<gene>
    <name evidence="21" type="ORF">CLUMA_CG019494</name>
</gene>
<dbReference type="FunFam" id="2.60.40.10:FF:000107">
    <property type="entry name" value="Myosin, light chain kinase a"/>
    <property type="match status" value="1"/>
</dbReference>
<dbReference type="Gene3D" id="3.40.50.10890">
    <property type="match status" value="1"/>
</dbReference>
<dbReference type="GO" id="GO:0005737">
    <property type="term" value="C:cytoplasm"/>
    <property type="evidence" value="ECO:0007669"/>
    <property type="project" value="UniProtKB-SubCell"/>
</dbReference>
<evidence type="ECO:0000256" key="18">
    <source>
        <dbReference type="ARBA" id="ARBA00023242"/>
    </source>
</evidence>
<evidence type="ECO:0000256" key="12">
    <source>
        <dbReference type="ARBA" id="ARBA00022737"/>
    </source>
</evidence>
<dbReference type="SMART" id="SM00408">
    <property type="entry name" value="IGc2"/>
    <property type="match status" value="3"/>
</dbReference>
<dbReference type="InterPro" id="IPR036179">
    <property type="entry name" value="Ig-like_dom_sf"/>
</dbReference>
<dbReference type="InterPro" id="IPR000587">
    <property type="entry name" value="Creatinase_N"/>
</dbReference>
<dbReference type="Pfam" id="PF10996">
    <property type="entry name" value="Beta-Casp"/>
    <property type="match status" value="1"/>
</dbReference>
<sequence>MPEIKVTPLGAGQDVGRSCILLTIGGKNVMLDCGMHMGYNDERRFPDFSYIVPEDMRKVAVERKGESNFFTTQMIKDCMKKVTAVTLHQSVMVDSEMEIKAYYAGHVLGAAMFWIKVGNQSVVYTGDYNMTADRHLGAAWIDKCKPDLLITESTYATTIRDSKRCRETDFLKKVHECVARGGKVLIPVFALGRAQELCILLETYWERMNLKYPIYFALGLTEKANNYYKMFITWTNQKIRKTFIHRNMFDFKHIKPFDRGYIDNPGSMVVFATPGMLHAGLSLQIFKKWAPNENNMLVMPGYCVQGTVGHKVLGGAKKVEFENRQVVEVKMAVEYMSFSAHADAKGIMQLIQNCEPRNVLLVHGEAAKMEFLKEKIRDEFKIDCYFPANGETQVISTPLKIPVDCSLQLLKNEAKIYNAQPPDPKRRRFLHGILVMKEGKLTLMDVTDVFKEFNGINRHVMKFSSYIKVENSSSSLQILEQLHLLLKEKLSVWEVKLVDSQSVAVESVNVKLEEENSERRICVSWANPDEDLACFLTDSLMAGSIHGIKRSKCEHINSSQNRESIEPNIFQKRLNLLRNEMEIRTLIDAYIVTNYDEHQAYQSDDVDSRLTFISGFSGPIGDVVITLRSAALWTDAKYLELADQELNCEWKIFIMGENPTIAEWLAKQIPTDASVGVDPATTPHHLWNEWDRELSREFFKITKVKNLIDFMWGSERISPRNFSIRTLNSTFTGSSWQNKTETLKGHLREHRCDAMIVSSLTEIAYLLNLRGKDYRYVPVFKAYLIVTHEKIILYTNISRVPLEAELMLKFDFRTNSCYQSECVIINNQFLLNEDLKFINFNLHNFYPFQLIRIKNYDEFWHDLRALSHRWKRVLLPTMNVFDMGTSEAVYSMFNKENILEKPSPIIYMRAQKNEVERIGMRSAHLRDAVAMCDALSYMDERYLSGDRWKEYKLAIEIDRARYEQSKVEGLAFKTIAAFGKNAAKPYYDTKNESETIINDENFFLIDSGGQYLDGTTSIARTLHLGEPTTEQKKAYTSVLTGLIRLSMLVFPDNLRPADIDTLIRGPLWSSRHDYEHLSGHGIGSYLSVEESPINIAYTTKHKYVFKEGYFFTVAPGYYKANDYGIRLKNVFEVIDTHDKHFTGAKFLTLQVTTLVPFESKLIDKTLLSLQEKKWLNNYNAQIRETVGAELKRQLKMQAFYWCANTFMKSRDSQPSPGLAQESTITHISQPQTKNPGESVTFNCSVVKPKDINVSWLKDGTTLTLGNIAVYPRYRIITDESSNMFSLQIENLTASDTGKYRCQINFDLGKTVSKEVDLQVTRPAVILDITETNVKVSEGQPATLLCKADGFPKPEISWKRDNEEIMFSKGNNYSGANLTILQVKKEDRGRYICIANNGIGEPVSKSVLLEVSFGPIMSAKRPKIGQKEGYEAELICKVTAYPPAAVSWVRNDKEINNNEHYEISYLGVTNEETISTLRLKTVARHHFGNYICKAKNAFGNDETTLELFEQELPNEIFSLFRKSNAHRLIASHTIIGFVLFTLLY</sequence>
<dbReference type="STRING" id="568069.A0A1J1J3Q8"/>
<dbReference type="InterPro" id="IPR013098">
    <property type="entry name" value="Ig_I-set"/>
</dbReference>
<dbReference type="Gene3D" id="2.60.40.10">
    <property type="entry name" value="Immunoglobulins"/>
    <property type="match status" value="3"/>
</dbReference>
<feature type="domain" description="Ig-like" evidence="20">
    <location>
        <begin position="1414"/>
        <end position="1505"/>
    </location>
</feature>
<dbReference type="PROSITE" id="PS50835">
    <property type="entry name" value="IG_LIKE"/>
    <property type="match status" value="3"/>
</dbReference>
<dbReference type="Pfam" id="PF16661">
    <property type="entry name" value="Lactamase_B_6"/>
    <property type="match status" value="1"/>
</dbReference>
<dbReference type="InterPro" id="IPR036005">
    <property type="entry name" value="Creatinase/aminopeptidase-like"/>
</dbReference>
<keyword evidence="8" id="KW-1003">Cell membrane</keyword>
<dbReference type="InterPro" id="IPR013106">
    <property type="entry name" value="Ig_V-set"/>
</dbReference>
<dbReference type="InterPro" id="IPR050698">
    <property type="entry name" value="MBL"/>
</dbReference>
<keyword evidence="11" id="KW-0732">Signal</keyword>